<organism evidence="1 2">
    <name type="scientific">Trematosphaeria pertusa</name>
    <dbReference type="NCBI Taxonomy" id="390896"/>
    <lineage>
        <taxon>Eukaryota</taxon>
        <taxon>Fungi</taxon>
        <taxon>Dikarya</taxon>
        <taxon>Ascomycota</taxon>
        <taxon>Pezizomycotina</taxon>
        <taxon>Dothideomycetes</taxon>
        <taxon>Pleosporomycetidae</taxon>
        <taxon>Pleosporales</taxon>
        <taxon>Massarineae</taxon>
        <taxon>Trematosphaeriaceae</taxon>
        <taxon>Trematosphaeria</taxon>
    </lineage>
</organism>
<accession>A0A6A6IZ38</accession>
<evidence type="ECO:0000313" key="1">
    <source>
        <dbReference type="EMBL" id="KAF2254880.1"/>
    </source>
</evidence>
<dbReference type="RefSeq" id="XP_033689884.1">
    <property type="nucleotide sequence ID" value="XM_033831865.1"/>
</dbReference>
<dbReference type="Proteomes" id="UP000800094">
    <property type="component" value="Unassembled WGS sequence"/>
</dbReference>
<gene>
    <name evidence="1" type="ORF">BU26DRAFT_546988</name>
</gene>
<protein>
    <submittedName>
        <fullName evidence="1">Uncharacterized protein</fullName>
    </submittedName>
</protein>
<reference evidence="1" key="1">
    <citation type="journal article" date="2020" name="Stud. Mycol.">
        <title>101 Dothideomycetes genomes: a test case for predicting lifestyles and emergence of pathogens.</title>
        <authorList>
            <person name="Haridas S."/>
            <person name="Albert R."/>
            <person name="Binder M."/>
            <person name="Bloem J."/>
            <person name="Labutti K."/>
            <person name="Salamov A."/>
            <person name="Andreopoulos B."/>
            <person name="Baker S."/>
            <person name="Barry K."/>
            <person name="Bills G."/>
            <person name="Bluhm B."/>
            <person name="Cannon C."/>
            <person name="Castanera R."/>
            <person name="Culley D."/>
            <person name="Daum C."/>
            <person name="Ezra D."/>
            <person name="Gonzalez J."/>
            <person name="Henrissat B."/>
            <person name="Kuo A."/>
            <person name="Liang C."/>
            <person name="Lipzen A."/>
            <person name="Lutzoni F."/>
            <person name="Magnuson J."/>
            <person name="Mondo S."/>
            <person name="Nolan M."/>
            <person name="Ohm R."/>
            <person name="Pangilinan J."/>
            <person name="Park H.-J."/>
            <person name="Ramirez L."/>
            <person name="Alfaro M."/>
            <person name="Sun H."/>
            <person name="Tritt A."/>
            <person name="Yoshinaga Y."/>
            <person name="Zwiers L.-H."/>
            <person name="Turgeon B."/>
            <person name="Goodwin S."/>
            <person name="Spatafora J."/>
            <person name="Crous P."/>
            <person name="Grigoriev I."/>
        </authorList>
    </citation>
    <scope>NUCLEOTIDE SEQUENCE</scope>
    <source>
        <strain evidence="1">CBS 122368</strain>
    </source>
</reference>
<proteinExistence type="predicted"/>
<dbReference type="EMBL" id="ML987190">
    <property type="protein sequence ID" value="KAF2254880.1"/>
    <property type="molecule type" value="Genomic_DNA"/>
</dbReference>
<evidence type="ECO:0000313" key="2">
    <source>
        <dbReference type="Proteomes" id="UP000800094"/>
    </source>
</evidence>
<keyword evidence="2" id="KW-1185">Reference proteome</keyword>
<sequence length="241" mass="26692">MSPPSIQAVTMDNPLTDTPPPDILALHRMLEMFSHALYVDVRRTLDPAAVIPSDITHRMTSVYNIKGERQVRPAFLTKLRGHMRSLREARNAGETGKAFSVEHFIVSLGVAGMLCRLVNMKDGDVGSDMKPRLRYRLGYVKLVQKRDAENGVEVWVLDWKEGNPGDERELGEIEKEIGGLGVAGTGDGMEVGSRINGLDSEFVKGHRYGALLCAVLFRGSQSRTRACRVHVRVGERVVIKA</sequence>
<dbReference type="GeneID" id="54585195"/>
<name>A0A6A6IZ38_9PLEO</name>
<dbReference type="AlphaFoldDB" id="A0A6A6IZ38"/>